<proteinExistence type="predicted"/>
<accession>A0A0G0I0W5</accession>
<feature type="domain" description="EfeO-type cupredoxin-like" evidence="1">
    <location>
        <begin position="46"/>
        <end position="128"/>
    </location>
</feature>
<organism evidence="2 3">
    <name type="scientific">Candidatus Shapirobacteria bacterium GW2011_GWE1_38_10</name>
    <dbReference type="NCBI Taxonomy" id="1618488"/>
    <lineage>
        <taxon>Bacteria</taxon>
        <taxon>Candidatus Shapironibacteriota</taxon>
    </lineage>
</organism>
<comment type="caution">
    <text evidence="2">The sequence shown here is derived from an EMBL/GenBank/DDBJ whole genome shotgun (WGS) entry which is preliminary data.</text>
</comment>
<dbReference type="Proteomes" id="UP000034231">
    <property type="component" value="Unassembled WGS sequence"/>
</dbReference>
<dbReference type="InterPro" id="IPR028096">
    <property type="entry name" value="EfeO_Cupredoxin"/>
</dbReference>
<evidence type="ECO:0000259" key="1">
    <source>
        <dbReference type="Pfam" id="PF13473"/>
    </source>
</evidence>
<dbReference type="Gene3D" id="2.60.40.420">
    <property type="entry name" value="Cupredoxins - blue copper proteins"/>
    <property type="match status" value="1"/>
</dbReference>
<sequence>MKINKTFVIVVVLIISGFLIWKQTSSFDLKTDTQNNVVQTDELTTIKLSSLQNGDYTPKTVKVKLGTKVRIEADPNTLTGSMGRLIIDGYELTKDITPESNVLEFIADKPGQFRMHCANNMGNGTLIVK</sequence>
<protein>
    <recommendedName>
        <fullName evidence="1">EfeO-type cupredoxin-like domain-containing protein</fullName>
    </recommendedName>
</protein>
<gene>
    <name evidence="2" type="ORF">US68_C0021G0014</name>
</gene>
<evidence type="ECO:0000313" key="3">
    <source>
        <dbReference type="Proteomes" id="UP000034231"/>
    </source>
</evidence>
<evidence type="ECO:0000313" key="2">
    <source>
        <dbReference type="EMBL" id="KKQ48978.1"/>
    </source>
</evidence>
<dbReference type="Pfam" id="PF13473">
    <property type="entry name" value="Cupredoxin_1"/>
    <property type="match status" value="1"/>
</dbReference>
<dbReference type="InterPro" id="IPR008972">
    <property type="entry name" value="Cupredoxin"/>
</dbReference>
<name>A0A0G0I0W5_9BACT</name>
<dbReference type="SUPFAM" id="SSF49503">
    <property type="entry name" value="Cupredoxins"/>
    <property type="match status" value="1"/>
</dbReference>
<dbReference type="AlphaFoldDB" id="A0A0G0I0W5"/>
<reference evidence="2 3" key="1">
    <citation type="journal article" date="2015" name="Nature">
        <title>rRNA introns, odd ribosomes, and small enigmatic genomes across a large radiation of phyla.</title>
        <authorList>
            <person name="Brown C.T."/>
            <person name="Hug L.A."/>
            <person name="Thomas B.C."/>
            <person name="Sharon I."/>
            <person name="Castelle C.J."/>
            <person name="Singh A."/>
            <person name="Wilkins M.J."/>
            <person name="Williams K.H."/>
            <person name="Banfield J.F."/>
        </authorList>
    </citation>
    <scope>NUCLEOTIDE SEQUENCE [LARGE SCALE GENOMIC DNA]</scope>
</reference>
<dbReference type="EMBL" id="LBTX01000021">
    <property type="protein sequence ID" value="KKQ48978.1"/>
    <property type="molecule type" value="Genomic_DNA"/>
</dbReference>